<proteinExistence type="predicted"/>
<accession>A0A1B6C3B7</accession>
<protein>
    <submittedName>
        <fullName evidence="1">Uncharacterized protein</fullName>
    </submittedName>
</protein>
<organism evidence="1">
    <name type="scientific">Clastoptera arizonana</name>
    <name type="common">Arizona spittle bug</name>
    <dbReference type="NCBI Taxonomy" id="38151"/>
    <lineage>
        <taxon>Eukaryota</taxon>
        <taxon>Metazoa</taxon>
        <taxon>Ecdysozoa</taxon>
        <taxon>Arthropoda</taxon>
        <taxon>Hexapoda</taxon>
        <taxon>Insecta</taxon>
        <taxon>Pterygota</taxon>
        <taxon>Neoptera</taxon>
        <taxon>Paraneoptera</taxon>
        <taxon>Hemiptera</taxon>
        <taxon>Auchenorrhyncha</taxon>
        <taxon>Cercopoidea</taxon>
        <taxon>Clastopteridae</taxon>
        <taxon>Clastoptera</taxon>
    </lineage>
</organism>
<name>A0A1B6C3B7_9HEMI</name>
<dbReference type="EMBL" id="GEDC01029305">
    <property type="protein sequence ID" value="JAS07993.1"/>
    <property type="molecule type" value="Transcribed_RNA"/>
</dbReference>
<reference evidence="1" key="1">
    <citation type="submission" date="2015-12" db="EMBL/GenBank/DDBJ databases">
        <title>De novo transcriptome assembly of four potential Pierce s Disease insect vectors from Arizona vineyards.</title>
        <authorList>
            <person name="Tassone E.E."/>
        </authorList>
    </citation>
    <scope>NUCLEOTIDE SEQUENCE</scope>
</reference>
<evidence type="ECO:0000313" key="1">
    <source>
        <dbReference type="EMBL" id="JAS07993.1"/>
    </source>
</evidence>
<sequence>MVFHGLFRTAIFCSVIVYTCPKIWKIKEIPILVELVDKNTTSVIAVVHNPDASLEEKLLKWEELLQAEMTLMKVVRRRLKKLIFLKRREPIEVSSGTYARVLEEVEAAILAGHKVKHAKMQAVKIKLAKTKAAILELRSLRRMLNILEIIYSRYLQNINADLKAID</sequence>
<gene>
    <name evidence="1" type="ORF">g.1010</name>
</gene>
<dbReference type="AlphaFoldDB" id="A0A1B6C3B7"/>